<feature type="compositionally biased region" description="Acidic residues" evidence="1">
    <location>
        <begin position="187"/>
        <end position="200"/>
    </location>
</feature>
<dbReference type="InterPro" id="IPR007109">
    <property type="entry name" value="Brix"/>
</dbReference>
<dbReference type="GO" id="GO:0000027">
    <property type="term" value="P:ribosomal large subunit assembly"/>
    <property type="evidence" value="ECO:0007669"/>
    <property type="project" value="TreeGrafter"/>
</dbReference>
<dbReference type="GO" id="GO:0030687">
    <property type="term" value="C:preribosome, large subunit precursor"/>
    <property type="evidence" value="ECO:0007669"/>
    <property type="project" value="TreeGrafter"/>
</dbReference>
<feature type="domain" description="Brix" evidence="2">
    <location>
        <begin position="1"/>
        <end position="98"/>
    </location>
</feature>
<dbReference type="Pfam" id="PF04427">
    <property type="entry name" value="Brix"/>
    <property type="match status" value="1"/>
</dbReference>
<dbReference type="Proteomes" id="UP000780801">
    <property type="component" value="Unassembled WGS sequence"/>
</dbReference>
<dbReference type="GO" id="GO:0019843">
    <property type="term" value="F:rRNA binding"/>
    <property type="evidence" value="ECO:0007669"/>
    <property type="project" value="InterPro"/>
</dbReference>
<dbReference type="PANTHER" id="PTHR12661:SF5">
    <property type="entry name" value="SUPPRESSOR OF SWI4 1 HOMOLOG"/>
    <property type="match status" value="1"/>
</dbReference>
<gene>
    <name evidence="3" type="ORF">BGW38_004198</name>
</gene>
<organism evidence="3 4">
    <name type="scientific">Lunasporangiospora selenospora</name>
    <dbReference type="NCBI Taxonomy" id="979761"/>
    <lineage>
        <taxon>Eukaryota</taxon>
        <taxon>Fungi</taxon>
        <taxon>Fungi incertae sedis</taxon>
        <taxon>Mucoromycota</taxon>
        <taxon>Mortierellomycotina</taxon>
        <taxon>Mortierellomycetes</taxon>
        <taxon>Mortierellales</taxon>
        <taxon>Mortierellaceae</taxon>
        <taxon>Lunasporangiospora</taxon>
    </lineage>
</organism>
<feature type="compositionally biased region" description="Basic and acidic residues" evidence="1">
    <location>
        <begin position="142"/>
        <end position="154"/>
    </location>
</feature>
<accession>A0A9P6FRP8</accession>
<protein>
    <recommendedName>
        <fullName evidence="2">Brix domain-containing protein</fullName>
    </recommendedName>
</protein>
<dbReference type="OrthoDB" id="10261452at2759"/>
<name>A0A9P6FRP8_9FUNG</name>
<keyword evidence="4" id="KW-1185">Reference proteome</keyword>
<evidence type="ECO:0000313" key="4">
    <source>
        <dbReference type="Proteomes" id="UP000780801"/>
    </source>
</evidence>
<evidence type="ECO:0000259" key="2">
    <source>
        <dbReference type="PROSITE" id="PS50833"/>
    </source>
</evidence>
<feature type="region of interest" description="Disordered" evidence="1">
    <location>
        <begin position="118"/>
        <end position="237"/>
    </location>
</feature>
<dbReference type="EMBL" id="JAABOA010002704">
    <property type="protein sequence ID" value="KAF9579515.1"/>
    <property type="molecule type" value="Genomic_DNA"/>
</dbReference>
<reference evidence="3" key="1">
    <citation type="journal article" date="2020" name="Fungal Divers.">
        <title>Resolving the Mortierellaceae phylogeny through synthesis of multi-gene phylogenetics and phylogenomics.</title>
        <authorList>
            <person name="Vandepol N."/>
            <person name="Liber J."/>
            <person name="Desiro A."/>
            <person name="Na H."/>
            <person name="Kennedy M."/>
            <person name="Barry K."/>
            <person name="Grigoriev I.V."/>
            <person name="Miller A.N."/>
            <person name="O'Donnell K."/>
            <person name="Stajich J.E."/>
            <person name="Bonito G."/>
        </authorList>
    </citation>
    <scope>NUCLEOTIDE SEQUENCE</scope>
    <source>
        <strain evidence="3">KOD1015</strain>
    </source>
</reference>
<evidence type="ECO:0000256" key="1">
    <source>
        <dbReference type="SAM" id="MobiDB-lite"/>
    </source>
</evidence>
<dbReference type="AlphaFoldDB" id="A0A9P6FRP8"/>
<sequence>MQLSEARRVVLLNYNSDTKHIDFRHYSITVKAVGVSKSIKRVINTAVPDLQGFDDISDYVLRGAYASESDQDQRAIKLVELGPRMELRLVKVQAGMCDGEVLFHDFIKRTPGELKAQKVAHDKKLQEKAARRKTQEQNVVKKKAEKEAAKEAHRLATGGAPRKKQGEDDEDEEPQAGKRKRVTMDVDQSDEEDEGEEDTYSDMGEMAPDFSDEEFSGGEDYNDEDPDHMEAMSDDDM</sequence>
<proteinExistence type="predicted"/>
<dbReference type="GO" id="GO:0006364">
    <property type="term" value="P:rRNA processing"/>
    <property type="evidence" value="ECO:0007669"/>
    <property type="project" value="InterPro"/>
</dbReference>
<feature type="compositionally biased region" description="Basic and acidic residues" evidence="1">
    <location>
        <begin position="118"/>
        <end position="135"/>
    </location>
</feature>
<comment type="caution">
    <text evidence="3">The sequence shown here is derived from an EMBL/GenBank/DDBJ whole genome shotgun (WGS) entry which is preliminary data.</text>
</comment>
<evidence type="ECO:0000313" key="3">
    <source>
        <dbReference type="EMBL" id="KAF9579515.1"/>
    </source>
</evidence>
<feature type="compositionally biased region" description="Acidic residues" evidence="1">
    <location>
        <begin position="210"/>
        <end position="237"/>
    </location>
</feature>
<dbReference type="InterPro" id="IPR045112">
    <property type="entry name" value="PPAN-like"/>
</dbReference>
<dbReference type="PANTHER" id="PTHR12661">
    <property type="entry name" value="PETER PAN-RELATED"/>
    <property type="match status" value="1"/>
</dbReference>
<dbReference type="PROSITE" id="PS50833">
    <property type="entry name" value="BRIX"/>
    <property type="match status" value="1"/>
</dbReference>